<name>A0A5M8P5B4_9BACT</name>
<dbReference type="AlphaFoldDB" id="A0A5M8P5B4"/>
<evidence type="ECO:0000313" key="2">
    <source>
        <dbReference type="Proteomes" id="UP000324575"/>
    </source>
</evidence>
<evidence type="ECO:0000313" key="1">
    <source>
        <dbReference type="EMBL" id="KAA6303725.1"/>
    </source>
</evidence>
<protein>
    <submittedName>
        <fullName evidence="1">Uncharacterized protein</fullName>
    </submittedName>
</protein>
<dbReference type="EMBL" id="SNRX01000001">
    <property type="protein sequence ID" value="KAA6303725.1"/>
    <property type="molecule type" value="Genomic_DNA"/>
</dbReference>
<gene>
    <name evidence="1" type="ORF">EZS26_000276</name>
</gene>
<sequence>MDKTGQWTSQHQLSLNNKRDNFTREDILSVAKNMDVKNGHEIIEEVVDVVSQWGVYAKEAGVKKGYRKQINETLRLM</sequence>
<accession>A0A5M8P5B4</accession>
<reference evidence="1 2" key="1">
    <citation type="submission" date="2019-03" db="EMBL/GenBank/DDBJ databases">
        <title>Single cell metagenomics reveals metabolic interactions within the superorganism composed of flagellate Streblomastix strix and complex community of Bacteroidetes bacteria on its surface.</title>
        <authorList>
            <person name="Treitli S.C."/>
            <person name="Kolisko M."/>
            <person name="Husnik F."/>
            <person name="Keeling P."/>
            <person name="Hampl V."/>
        </authorList>
    </citation>
    <scope>NUCLEOTIDE SEQUENCE [LARGE SCALE GENOMIC DNA]</scope>
    <source>
        <strain evidence="1">St1</strain>
    </source>
</reference>
<comment type="caution">
    <text evidence="1">The sequence shown here is derived from an EMBL/GenBank/DDBJ whole genome shotgun (WGS) entry which is preliminary data.</text>
</comment>
<proteinExistence type="predicted"/>
<dbReference type="Proteomes" id="UP000324575">
    <property type="component" value="Unassembled WGS sequence"/>
</dbReference>
<organism evidence="1 2">
    <name type="scientific">Candidatus Ordinivivax streblomastigis</name>
    <dbReference type="NCBI Taxonomy" id="2540710"/>
    <lineage>
        <taxon>Bacteria</taxon>
        <taxon>Pseudomonadati</taxon>
        <taxon>Bacteroidota</taxon>
        <taxon>Bacteroidia</taxon>
        <taxon>Bacteroidales</taxon>
        <taxon>Candidatus Ordinivivax</taxon>
    </lineage>
</organism>